<dbReference type="Pfam" id="PF10433">
    <property type="entry name" value="Beta-prop_RSE1_1st"/>
    <property type="match status" value="1"/>
</dbReference>
<gene>
    <name evidence="3" type="ORF">Sangu_0750500</name>
</gene>
<accession>A0AAW2PTM9</accession>
<dbReference type="InterPro" id="IPR058543">
    <property type="entry name" value="Beta-prop_RSE1/DDB1/CPSF1_2nd"/>
</dbReference>
<sequence>MSYAAYKMMHWPTGIEHCASGFITHSTADFMPRIPPVTADDLDSEWATSSKPIGPVPNLITVAANVLEVYIVRIQEESSSPTDSKAAAEPKRGGVLAGVSGASLELVCHYRLHGNVESLGILPSGGVDGGRRRDSILLTFRDAKVSVLEFDDSIHGLRTSSMHCFEGPDWLHLKRGRECFPRGPLVKVDPLGRCAGVLVYGLQMLLLKAAEASSGLVGEENTYNSGPTGASRIESSYIVALRDLDMKHVKDFIFIHGYIEPVVVILHEQELTWAGRVSWKHHTCMISALSISTTLKQHPLIWSATNLPHDAYKLLAVPSPIGGVLVIGANTIHYHSQSTSCLVALNNFAVPVDGSQEMPRSGFATELDAANATWLTNDVAVFSAKSGELLLLTLVYDGRYLESEFFTDELLEDRILQLLETRYCSWEVVWVIVCLCNIFWAGAPTLGPGLKEEVGDIESDAPLAKRLRMSSSDALQDLVAGEELSFYGTGPNNPQLAQKTFTFAVRDSLLNVGPLKDFSYGLRINADPNATGVAKQSNYELVCCSGHGKNGSLTVLQQSIRPETITQESLPGCTGIWTVYHKNSRSDSSKGAADEDEYHAYLIISLENRTMVLRTANNLEEVTENVDYYVQGSTIAAGNLFGRRRVIQIYARGARILDGAFMTQELTFKSSNSEAGAGSDGTIVSSVSIADPYVLLRMVDGSIQLLVGDSSTCSVAVTIPPAFESSNKLVSACTLYHDKGPEPWLRKTSTDAWLSTGTGEAIDGADGIHDQGDVYCVLCYENGNLEMFDVPNFGSVFLVDKFVSGKSHILDAFSHSPTNDPVQLMKRYSDDAVGHGRKETTHGIKVVELSMQRWAQDHSRPFLFGILSDGSILCYHAYVYEVPENASKAEGVVSSQSSLNLSSIKCN</sequence>
<dbReference type="InterPro" id="IPR015943">
    <property type="entry name" value="WD40/YVTN_repeat-like_dom_sf"/>
</dbReference>
<feature type="domain" description="RSE1/DDB1/CPSF1 second beta-propeller" evidence="2">
    <location>
        <begin position="562"/>
        <end position="884"/>
    </location>
</feature>
<dbReference type="Pfam" id="PF23726">
    <property type="entry name" value="Beta-prop_RSE1_2nd"/>
    <property type="match status" value="1"/>
</dbReference>
<reference evidence="3" key="1">
    <citation type="submission" date="2020-06" db="EMBL/GenBank/DDBJ databases">
        <authorList>
            <person name="Li T."/>
            <person name="Hu X."/>
            <person name="Zhang T."/>
            <person name="Song X."/>
            <person name="Zhang H."/>
            <person name="Dai N."/>
            <person name="Sheng W."/>
            <person name="Hou X."/>
            <person name="Wei L."/>
        </authorList>
    </citation>
    <scope>NUCLEOTIDE SEQUENCE</scope>
    <source>
        <strain evidence="3">G01</strain>
        <tissue evidence="3">Leaf</tissue>
    </source>
</reference>
<comment type="caution">
    <text evidence="3">The sequence shown here is derived from an EMBL/GenBank/DDBJ whole genome shotgun (WGS) entry which is preliminary data.</text>
</comment>
<evidence type="ECO:0000313" key="3">
    <source>
        <dbReference type="EMBL" id="KAL0359011.1"/>
    </source>
</evidence>
<evidence type="ECO:0000259" key="2">
    <source>
        <dbReference type="Pfam" id="PF23726"/>
    </source>
</evidence>
<protein>
    <submittedName>
        <fullName evidence="3">Cleavage and polyadenylation specificity factor subunit</fullName>
    </submittedName>
</protein>
<dbReference type="AlphaFoldDB" id="A0AAW2PTM9"/>
<dbReference type="Gene3D" id="2.130.10.10">
    <property type="entry name" value="YVTN repeat-like/Quinoprotein amine dehydrogenase"/>
    <property type="match status" value="2"/>
</dbReference>
<evidence type="ECO:0000259" key="1">
    <source>
        <dbReference type="Pfam" id="PF10433"/>
    </source>
</evidence>
<reference evidence="3" key="2">
    <citation type="journal article" date="2024" name="Plant">
        <title>Genomic evolution and insights into agronomic trait innovations of Sesamum species.</title>
        <authorList>
            <person name="Miao H."/>
            <person name="Wang L."/>
            <person name="Qu L."/>
            <person name="Liu H."/>
            <person name="Sun Y."/>
            <person name="Le M."/>
            <person name="Wang Q."/>
            <person name="Wei S."/>
            <person name="Zheng Y."/>
            <person name="Lin W."/>
            <person name="Duan Y."/>
            <person name="Cao H."/>
            <person name="Xiong S."/>
            <person name="Wang X."/>
            <person name="Wei L."/>
            <person name="Li C."/>
            <person name="Ma Q."/>
            <person name="Ju M."/>
            <person name="Zhao R."/>
            <person name="Li G."/>
            <person name="Mu C."/>
            <person name="Tian Q."/>
            <person name="Mei H."/>
            <person name="Zhang T."/>
            <person name="Gao T."/>
            <person name="Zhang H."/>
        </authorList>
    </citation>
    <scope>NUCLEOTIDE SEQUENCE</scope>
    <source>
        <strain evidence="3">G01</strain>
    </source>
</reference>
<dbReference type="InterPro" id="IPR018846">
    <property type="entry name" value="Beta-prop_RSE1/DDB1/CPSF1_1st"/>
</dbReference>
<organism evidence="3">
    <name type="scientific">Sesamum angustifolium</name>
    <dbReference type="NCBI Taxonomy" id="2727405"/>
    <lineage>
        <taxon>Eukaryota</taxon>
        <taxon>Viridiplantae</taxon>
        <taxon>Streptophyta</taxon>
        <taxon>Embryophyta</taxon>
        <taxon>Tracheophyta</taxon>
        <taxon>Spermatophyta</taxon>
        <taxon>Magnoliopsida</taxon>
        <taxon>eudicotyledons</taxon>
        <taxon>Gunneridae</taxon>
        <taxon>Pentapetalae</taxon>
        <taxon>asterids</taxon>
        <taxon>lamiids</taxon>
        <taxon>Lamiales</taxon>
        <taxon>Pedaliaceae</taxon>
        <taxon>Sesamum</taxon>
    </lineage>
</organism>
<dbReference type="InterPro" id="IPR050358">
    <property type="entry name" value="RSE1/DDB1/CFT1"/>
</dbReference>
<name>A0AAW2PTM9_9LAMI</name>
<dbReference type="EMBL" id="JACGWK010000004">
    <property type="protein sequence ID" value="KAL0359011.1"/>
    <property type="molecule type" value="Genomic_DNA"/>
</dbReference>
<feature type="domain" description="RSE1/DDB1/CPSF1 first beta-propeller" evidence="1">
    <location>
        <begin position="103"/>
        <end position="399"/>
    </location>
</feature>
<proteinExistence type="predicted"/>
<dbReference type="PANTHER" id="PTHR10644">
    <property type="entry name" value="DNA REPAIR/RNA PROCESSING CPSF FAMILY"/>
    <property type="match status" value="1"/>
</dbReference>